<dbReference type="GO" id="GO:0033785">
    <property type="term" value="F:heptose 7-phosphate kinase activity"/>
    <property type="evidence" value="ECO:0007669"/>
    <property type="project" value="TreeGrafter"/>
</dbReference>
<evidence type="ECO:0000313" key="5">
    <source>
        <dbReference type="Proteomes" id="UP000007382"/>
    </source>
</evidence>
<keyword evidence="1" id="KW-0808">Transferase</keyword>
<gene>
    <name evidence="4" type="primary">pfkB</name>
    <name evidence="4" type="ordered locus">LFE_0748</name>
</gene>
<proteinExistence type="predicted"/>
<dbReference type="HOGENOM" id="CLU_021150_0_1_0"/>
<dbReference type="STRING" id="1162668.LFE_0748"/>
<dbReference type="CDD" id="cd01172">
    <property type="entry name" value="RfaE_like"/>
    <property type="match status" value="1"/>
</dbReference>
<reference evidence="4 5" key="1">
    <citation type="journal article" date="2012" name="J. Bacteriol.">
        <title>Complete Genome Sequence of Leptospirillum ferrooxidans Strain C2-3, Isolated from a Fresh Volcanic Ash Deposit on the Island of Miyake, Japan.</title>
        <authorList>
            <person name="Fujimura R."/>
            <person name="Sato Y."/>
            <person name="Nishizawa T."/>
            <person name="Oshima K."/>
            <person name="Kim S.-W."/>
            <person name="Hattori M."/>
            <person name="Kamijo T."/>
            <person name="Ohta H."/>
        </authorList>
    </citation>
    <scope>NUCLEOTIDE SEQUENCE [LARGE SCALE GENOMIC DNA]</scope>
    <source>
        <strain evidence="4 5">C2-3</strain>
    </source>
</reference>
<dbReference type="InterPro" id="IPR011611">
    <property type="entry name" value="PfkB_dom"/>
</dbReference>
<dbReference type="AlphaFoldDB" id="I0IMG4"/>
<dbReference type="Pfam" id="PF00294">
    <property type="entry name" value="PfkB"/>
    <property type="match status" value="1"/>
</dbReference>
<name>I0IMG4_LEPFC</name>
<evidence type="ECO:0000259" key="3">
    <source>
        <dbReference type="Pfam" id="PF00294"/>
    </source>
</evidence>
<dbReference type="eggNOG" id="COG2870">
    <property type="taxonomic scope" value="Bacteria"/>
</dbReference>
<dbReference type="SUPFAM" id="SSF53613">
    <property type="entry name" value="Ribokinase-like"/>
    <property type="match status" value="1"/>
</dbReference>
<evidence type="ECO:0000256" key="1">
    <source>
        <dbReference type="ARBA" id="ARBA00022679"/>
    </source>
</evidence>
<dbReference type="GO" id="GO:0005829">
    <property type="term" value="C:cytosol"/>
    <property type="evidence" value="ECO:0007669"/>
    <property type="project" value="TreeGrafter"/>
</dbReference>
<dbReference type="Gene3D" id="3.40.1190.20">
    <property type="match status" value="1"/>
</dbReference>
<dbReference type="PANTHER" id="PTHR46969:SF1">
    <property type="entry name" value="BIFUNCTIONAL PROTEIN HLDE"/>
    <property type="match status" value="1"/>
</dbReference>
<evidence type="ECO:0000256" key="2">
    <source>
        <dbReference type="ARBA" id="ARBA00022777"/>
    </source>
</evidence>
<dbReference type="PANTHER" id="PTHR46969">
    <property type="entry name" value="BIFUNCTIONAL PROTEIN HLDE"/>
    <property type="match status" value="1"/>
</dbReference>
<dbReference type="NCBIfam" id="TIGR02198">
    <property type="entry name" value="rfaE_dom_I"/>
    <property type="match status" value="1"/>
</dbReference>
<dbReference type="PATRIC" id="fig|1162668.3.peg.879"/>
<protein>
    <submittedName>
        <fullName evidence="4">Putative carbohydrate kinase</fullName>
    </submittedName>
</protein>
<dbReference type="GO" id="GO:0016773">
    <property type="term" value="F:phosphotransferase activity, alcohol group as acceptor"/>
    <property type="evidence" value="ECO:0007669"/>
    <property type="project" value="InterPro"/>
</dbReference>
<dbReference type="GO" id="GO:0033786">
    <property type="term" value="F:heptose-1-phosphate adenylyltransferase activity"/>
    <property type="evidence" value="ECO:0007669"/>
    <property type="project" value="TreeGrafter"/>
</dbReference>
<dbReference type="Proteomes" id="UP000007382">
    <property type="component" value="Chromosome"/>
</dbReference>
<accession>I0IMG4</accession>
<evidence type="ECO:0000313" key="4">
    <source>
        <dbReference type="EMBL" id="BAM06463.1"/>
    </source>
</evidence>
<keyword evidence="5" id="KW-1185">Reference proteome</keyword>
<dbReference type="InterPro" id="IPR029056">
    <property type="entry name" value="Ribokinase-like"/>
</dbReference>
<dbReference type="EMBL" id="AP012342">
    <property type="protein sequence ID" value="BAM06463.1"/>
    <property type="molecule type" value="Genomic_DNA"/>
</dbReference>
<dbReference type="InterPro" id="IPR011913">
    <property type="entry name" value="RfaE_dom_I"/>
</dbReference>
<keyword evidence="2 4" id="KW-0418">Kinase</keyword>
<sequence>MIEKVPVSKDLVSLDRLLEVLSRMNNSRVVVAGDSILDRYVWGKVSRISPEAPVPVVNVTHESVRLGGACNVVHNIQKLGGSSSLLSIVGDDANGQKLLTEMEKENVDISGVLSISSRPTTTKTRVIAHSQQLLRYDEEDRGELPEAVQEELLSRLEKLLPGAGVFLLSDYAKGVLSPSFAQKAMALAKDLGVPTFVDPKVATIDSFHGATILTPNNLEASQSSGCEIDSEESLLKAAKTLISRLNCGSLLITRGEMGMTLFENPDELKVFHIPSVAQNVYDVTGAGDTVIASMSLAFSSGASLLEAAVLSNIAAGYVVGIVGTAAISNGELEGVLRQSPLFDRRTGTFVTRGYGSEIRK</sequence>
<dbReference type="FunFam" id="3.40.1190.20:FF:000002">
    <property type="entry name" value="Bifunctional protein HldE"/>
    <property type="match status" value="1"/>
</dbReference>
<dbReference type="RefSeq" id="WP_014448955.1">
    <property type="nucleotide sequence ID" value="NC_017094.1"/>
</dbReference>
<feature type="domain" description="Carbohydrate kinase PfkB" evidence="3">
    <location>
        <begin position="28"/>
        <end position="326"/>
    </location>
</feature>
<organism evidence="4 5">
    <name type="scientific">Leptospirillum ferrooxidans (strain C2-3)</name>
    <dbReference type="NCBI Taxonomy" id="1162668"/>
    <lineage>
        <taxon>Bacteria</taxon>
        <taxon>Pseudomonadati</taxon>
        <taxon>Nitrospirota</taxon>
        <taxon>Nitrospiria</taxon>
        <taxon>Nitrospirales</taxon>
        <taxon>Nitrospiraceae</taxon>
        <taxon>Leptospirillum</taxon>
    </lineage>
</organism>
<reference evidence="5" key="2">
    <citation type="submission" date="2012-03" db="EMBL/GenBank/DDBJ databases">
        <title>The complete genome sequence of the pioneer microbe on fresh volcanic deposit, Leptospirillum ferrooxidans strain C2-3.</title>
        <authorList>
            <person name="Fujimura R."/>
            <person name="Sato Y."/>
            <person name="Nishizawa T."/>
            <person name="Nanba K."/>
            <person name="Oshima K."/>
            <person name="Hattori M."/>
            <person name="Kamijo T."/>
            <person name="Ohta H."/>
        </authorList>
    </citation>
    <scope>NUCLEOTIDE SEQUENCE [LARGE SCALE GENOMIC DNA]</scope>
    <source>
        <strain evidence="5">C2-3</strain>
    </source>
</reference>
<dbReference type="KEGG" id="lfc:LFE_0748"/>